<evidence type="ECO:0000259" key="2">
    <source>
        <dbReference type="Pfam" id="PF07007"/>
    </source>
</evidence>
<organism evidence="3 4">
    <name type="scientific">Pseudooceanicola nitratireducens</name>
    <dbReference type="NCBI Taxonomy" id="517719"/>
    <lineage>
        <taxon>Bacteria</taxon>
        <taxon>Pseudomonadati</taxon>
        <taxon>Pseudomonadota</taxon>
        <taxon>Alphaproteobacteria</taxon>
        <taxon>Rhodobacterales</taxon>
        <taxon>Paracoccaceae</taxon>
        <taxon>Pseudooceanicola</taxon>
    </lineage>
</organism>
<dbReference type="EMBL" id="FOLX01000001">
    <property type="protein sequence ID" value="SFC53630.1"/>
    <property type="molecule type" value="Genomic_DNA"/>
</dbReference>
<feature type="chain" id="PRO_5014182934" evidence="1">
    <location>
        <begin position="20"/>
        <end position="165"/>
    </location>
</feature>
<sequence>MRPTIALLAWLGGASFAVAQDFTIDPHLIDRCLPVVDNQMQCVGQQAYDCIHRNGGGPNMVLGACYEAEAEVWDDWLNSTYKGLIATARDLEASDSGWDPGSLVDTLREMQIAWIAYRDATCAQEMALAKPFGSRVSSVSALCRLRETARQYFELQRVRRDLAAN</sequence>
<proteinExistence type="predicted"/>
<dbReference type="Proteomes" id="UP000231644">
    <property type="component" value="Unassembled WGS sequence"/>
</dbReference>
<name>A0A1I1K7X7_9RHOB</name>
<evidence type="ECO:0000256" key="1">
    <source>
        <dbReference type="SAM" id="SignalP"/>
    </source>
</evidence>
<feature type="signal peptide" evidence="1">
    <location>
        <begin position="1"/>
        <end position="19"/>
    </location>
</feature>
<gene>
    <name evidence="3" type="ORF">SAMN05421762_1259</name>
</gene>
<keyword evidence="1" id="KW-0732">Signal</keyword>
<reference evidence="3 4" key="1">
    <citation type="submission" date="2016-10" db="EMBL/GenBank/DDBJ databases">
        <authorList>
            <person name="de Groot N.N."/>
        </authorList>
    </citation>
    <scope>NUCLEOTIDE SEQUENCE [LARGE SCALE GENOMIC DNA]</scope>
    <source>
        <strain evidence="3 4">DSM 29619</strain>
    </source>
</reference>
<dbReference type="RefSeq" id="WP_244525637.1">
    <property type="nucleotide sequence ID" value="NZ_FNZG01000003.1"/>
</dbReference>
<dbReference type="Gene3D" id="1.20.1270.180">
    <property type="match status" value="1"/>
</dbReference>
<protein>
    <submittedName>
        <fullName evidence="3">Uncharacterized conserved protein YecT, DUF1311 family</fullName>
    </submittedName>
</protein>
<accession>A0A1I1K7X7</accession>
<evidence type="ECO:0000313" key="3">
    <source>
        <dbReference type="EMBL" id="SFC53630.1"/>
    </source>
</evidence>
<dbReference type="AlphaFoldDB" id="A0A1I1K7X7"/>
<evidence type="ECO:0000313" key="4">
    <source>
        <dbReference type="Proteomes" id="UP000231644"/>
    </source>
</evidence>
<dbReference type="InterPro" id="IPR009739">
    <property type="entry name" value="LprI-like_N"/>
</dbReference>
<dbReference type="Pfam" id="PF07007">
    <property type="entry name" value="LprI"/>
    <property type="match status" value="1"/>
</dbReference>
<dbReference type="STRING" id="517719.SAMN05421762_1259"/>
<keyword evidence="4" id="KW-1185">Reference proteome</keyword>
<feature type="domain" description="Lysozyme inhibitor LprI-like N-terminal" evidence="2">
    <location>
        <begin position="63"/>
        <end position="155"/>
    </location>
</feature>